<evidence type="ECO:0000256" key="4">
    <source>
        <dbReference type="ARBA" id="ARBA00023315"/>
    </source>
</evidence>
<feature type="domain" description="Malonyl-CoA:ACP transacylase (MAT)" evidence="6">
    <location>
        <begin position="7"/>
        <end position="293"/>
    </location>
</feature>
<evidence type="ECO:0000256" key="1">
    <source>
        <dbReference type="ARBA" id="ARBA00008217"/>
    </source>
</evidence>
<dbReference type="GO" id="GO:0005829">
    <property type="term" value="C:cytosol"/>
    <property type="evidence" value="ECO:0007669"/>
    <property type="project" value="TreeGrafter"/>
</dbReference>
<dbReference type="GO" id="GO:0004314">
    <property type="term" value="F:[acyl-carrier-protein] S-malonyltransferase activity"/>
    <property type="evidence" value="ECO:0007669"/>
    <property type="project" value="UniProtKB-EC"/>
</dbReference>
<dbReference type="InterPro" id="IPR014043">
    <property type="entry name" value="Acyl_transferase_dom"/>
</dbReference>
<comment type="caution">
    <text evidence="7">The sequence shown here is derived from an EMBL/GenBank/DDBJ whole genome shotgun (WGS) entry which is preliminary data.</text>
</comment>
<accession>A0A0F9NVL1</accession>
<reference evidence="7" key="1">
    <citation type="journal article" date="2015" name="Nature">
        <title>Complex archaea that bridge the gap between prokaryotes and eukaryotes.</title>
        <authorList>
            <person name="Spang A."/>
            <person name="Saw J.H."/>
            <person name="Jorgensen S.L."/>
            <person name="Zaremba-Niedzwiedzka K."/>
            <person name="Martijn J."/>
            <person name="Lind A.E."/>
            <person name="van Eijk R."/>
            <person name="Schleper C."/>
            <person name="Guy L."/>
            <person name="Ettema T.J."/>
        </authorList>
    </citation>
    <scope>NUCLEOTIDE SEQUENCE</scope>
</reference>
<dbReference type="Gene3D" id="3.30.70.250">
    <property type="entry name" value="Malonyl-CoA ACP transacylase, ACP-binding"/>
    <property type="match status" value="1"/>
</dbReference>
<evidence type="ECO:0000256" key="2">
    <source>
        <dbReference type="ARBA" id="ARBA00013258"/>
    </source>
</evidence>
<protein>
    <recommendedName>
        <fullName evidence="2">[acyl-carrier-protein] S-malonyltransferase</fullName>
        <ecNumber evidence="2">2.3.1.39</ecNumber>
    </recommendedName>
</protein>
<evidence type="ECO:0000256" key="5">
    <source>
        <dbReference type="ARBA" id="ARBA00048462"/>
    </source>
</evidence>
<evidence type="ECO:0000259" key="6">
    <source>
        <dbReference type="SMART" id="SM00827"/>
    </source>
</evidence>
<dbReference type="EMBL" id="LAZR01003112">
    <property type="protein sequence ID" value="KKN21854.1"/>
    <property type="molecule type" value="Genomic_DNA"/>
</dbReference>
<dbReference type="Pfam" id="PF00698">
    <property type="entry name" value="Acyl_transf_1"/>
    <property type="match status" value="1"/>
</dbReference>
<dbReference type="PIRSF" id="PIRSF000446">
    <property type="entry name" value="Mct"/>
    <property type="match status" value="1"/>
</dbReference>
<dbReference type="SMART" id="SM00827">
    <property type="entry name" value="PKS_AT"/>
    <property type="match status" value="1"/>
</dbReference>
<dbReference type="EC" id="2.3.1.39" evidence="2"/>
<dbReference type="Gene3D" id="3.40.366.10">
    <property type="entry name" value="Malonyl-Coenzyme A Acyl Carrier Protein, domain 2"/>
    <property type="match status" value="1"/>
</dbReference>
<dbReference type="InterPro" id="IPR050858">
    <property type="entry name" value="Mal-CoA-ACP_Trans/PKS_FabD"/>
</dbReference>
<dbReference type="InterPro" id="IPR004410">
    <property type="entry name" value="Malonyl_CoA-ACP_transAc_FabD"/>
</dbReference>
<dbReference type="PANTHER" id="PTHR42681">
    <property type="entry name" value="MALONYL-COA-ACYL CARRIER PROTEIN TRANSACYLASE, MITOCHONDRIAL"/>
    <property type="match status" value="1"/>
</dbReference>
<dbReference type="AlphaFoldDB" id="A0A0F9NVL1"/>
<evidence type="ECO:0000256" key="3">
    <source>
        <dbReference type="ARBA" id="ARBA00022679"/>
    </source>
</evidence>
<dbReference type="GO" id="GO:0006633">
    <property type="term" value="P:fatty acid biosynthetic process"/>
    <property type="evidence" value="ECO:0007669"/>
    <property type="project" value="TreeGrafter"/>
</dbReference>
<gene>
    <name evidence="7" type="ORF">LCGC14_0921210</name>
</gene>
<dbReference type="SUPFAM" id="SSF52151">
    <property type="entry name" value="FabD/lysophospholipase-like"/>
    <property type="match status" value="1"/>
</dbReference>
<dbReference type="PANTHER" id="PTHR42681:SF1">
    <property type="entry name" value="MALONYL-COA-ACYL CARRIER PROTEIN TRANSACYLASE, MITOCHONDRIAL"/>
    <property type="match status" value="1"/>
</dbReference>
<dbReference type="SUPFAM" id="SSF55048">
    <property type="entry name" value="Probable ACP-binding domain of malonyl-CoA ACP transacylase"/>
    <property type="match status" value="1"/>
</dbReference>
<dbReference type="NCBIfam" id="TIGR00128">
    <property type="entry name" value="fabD"/>
    <property type="match status" value="1"/>
</dbReference>
<proteinExistence type="inferred from homology"/>
<keyword evidence="4" id="KW-0012">Acyltransferase</keyword>
<name>A0A0F9NVL1_9ZZZZ</name>
<organism evidence="7">
    <name type="scientific">marine sediment metagenome</name>
    <dbReference type="NCBI Taxonomy" id="412755"/>
    <lineage>
        <taxon>unclassified sequences</taxon>
        <taxon>metagenomes</taxon>
        <taxon>ecological metagenomes</taxon>
    </lineage>
</organism>
<comment type="catalytic activity">
    <reaction evidence="5">
        <text>holo-[ACP] + malonyl-CoA = malonyl-[ACP] + CoA</text>
        <dbReference type="Rhea" id="RHEA:41792"/>
        <dbReference type="Rhea" id="RHEA-COMP:9623"/>
        <dbReference type="Rhea" id="RHEA-COMP:9685"/>
        <dbReference type="ChEBI" id="CHEBI:57287"/>
        <dbReference type="ChEBI" id="CHEBI:57384"/>
        <dbReference type="ChEBI" id="CHEBI:64479"/>
        <dbReference type="ChEBI" id="CHEBI:78449"/>
        <dbReference type="EC" id="2.3.1.39"/>
    </reaction>
</comment>
<sequence length="306" mass="33839">MAKTAFLFAGQGAQYVGMGKDIYSQTREAREVYNRANEILGFDLSDICFNGKQEELNKTSICQPAVMVTSIAILSAFKERNNGNISCHAAAGLSLGEYTALVFTNSISFEDALQLVYKRGQFMQEACDKEKGTMASIIGLRESEVKKICEEAREYGDVCAANYNSPEQIVISGKEEAVKKAMTIAKEKGARAVIPLKVSGAFHSSLMSKASSRLSKEIESTEISRCDIPVMANVCAEYINEPDEIKSSLVKQLDNPVRWSHSMQNLIDDAIEEFYEIGPGRVLTGIMKRINRKIKIININDIVSDF</sequence>
<comment type="similarity">
    <text evidence="1">Belongs to the FabD family.</text>
</comment>
<dbReference type="InterPro" id="IPR016036">
    <property type="entry name" value="Malonyl_transacylase_ACP-bd"/>
</dbReference>
<dbReference type="InterPro" id="IPR016035">
    <property type="entry name" value="Acyl_Trfase/lysoPLipase"/>
</dbReference>
<dbReference type="InterPro" id="IPR024925">
    <property type="entry name" value="Malonyl_CoA-ACP_transAc"/>
</dbReference>
<keyword evidence="3" id="KW-0808">Transferase</keyword>
<dbReference type="FunFam" id="3.30.70.250:FF:000001">
    <property type="entry name" value="Malonyl CoA-acyl carrier protein transacylase"/>
    <property type="match status" value="1"/>
</dbReference>
<dbReference type="InterPro" id="IPR001227">
    <property type="entry name" value="Ac_transferase_dom_sf"/>
</dbReference>
<evidence type="ECO:0000313" key="7">
    <source>
        <dbReference type="EMBL" id="KKN21854.1"/>
    </source>
</evidence>